<dbReference type="EMBL" id="JAYKXN010000001">
    <property type="protein sequence ID" value="KAK7318394.1"/>
    <property type="molecule type" value="Genomic_DNA"/>
</dbReference>
<comment type="caution">
    <text evidence="2">The sequence shown here is derived from an EMBL/GenBank/DDBJ whole genome shotgun (WGS) entry which is preliminary data.</text>
</comment>
<comment type="similarity">
    <text evidence="1">Belongs to the ARG7 family.</text>
</comment>
<evidence type="ECO:0000313" key="3">
    <source>
        <dbReference type="Proteomes" id="UP001359559"/>
    </source>
</evidence>
<sequence length="157" mass="18535">MGRHMDPTLKLPLPTKAPLGLFYLDSVLSTNKIHTGTIKSLEFLYKKHKIPLKANKIMKVKKGWLVVEVEEELQEGEGRCQRFEIPISYLYHPLFKRLLDKAYEVYGYQTEGPLKLPCSIDDFLHLRWRIQKESTPHHHHHNHLHHQLPHALYFHSC</sequence>
<dbReference type="AlphaFoldDB" id="A0AAN9Q271"/>
<dbReference type="InterPro" id="IPR003676">
    <property type="entry name" value="SAUR_fam"/>
</dbReference>
<proteinExistence type="inferred from homology"/>
<dbReference type="GO" id="GO:0009733">
    <property type="term" value="P:response to auxin"/>
    <property type="evidence" value="ECO:0007669"/>
    <property type="project" value="InterPro"/>
</dbReference>
<reference evidence="2 3" key="1">
    <citation type="submission" date="2024-01" db="EMBL/GenBank/DDBJ databases">
        <title>The genomes of 5 underutilized Papilionoideae crops provide insights into root nodulation and disease resistance.</title>
        <authorList>
            <person name="Yuan L."/>
        </authorList>
    </citation>
    <scope>NUCLEOTIDE SEQUENCE [LARGE SCALE GENOMIC DNA]</scope>
    <source>
        <strain evidence="2">LY-2023</strain>
        <tissue evidence="2">Leaf</tissue>
    </source>
</reference>
<keyword evidence="3" id="KW-1185">Reference proteome</keyword>
<evidence type="ECO:0000313" key="2">
    <source>
        <dbReference type="EMBL" id="KAK7318394.1"/>
    </source>
</evidence>
<accession>A0AAN9Q271</accession>
<dbReference type="Proteomes" id="UP001359559">
    <property type="component" value="Unassembled WGS sequence"/>
</dbReference>
<dbReference type="Pfam" id="PF02519">
    <property type="entry name" value="Auxin_inducible"/>
    <property type="match status" value="1"/>
</dbReference>
<organism evidence="2 3">
    <name type="scientific">Clitoria ternatea</name>
    <name type="common">Butterfly pea</name>
    <dbReference type="NCBI Taxonomy" id="43366"/>
    <lineage>
        <taxon>Eukaryota</taxon>
        <taxon>Viridiplantae</taxon>
        <taxon>Streptophyta</taxon>
        <taxon>Embryophyta</taxon>
        <taxon>Tracheophyta</taxon>
        <taxon>Spermatophyta</taxon>
        <taxon>Magnoliopsida</taxon>
        <taxon>eudicotyledons</taxon>
        <taxon>Gunneridae</taxon>
        <taxon>Pentapetalae</taxon>
        <taxon>rosids</taxon>
        <taxon>fabids</taxon>
        <taxon>Fabales</taxon>
        <taxon>Fabaceae</taxon>
        <taxon>Papilionoideae</taxon>
        <taxon>50 kb inversion clade</taxon>
        <taxon>NPAAA clade</taxon>
        <taxon>indigoferoid/millettioid clade</taxon>
        <taxon>Phaseoleae</taxon>
        <taxon>Clitoria</taxon>
    </lineage>
</organism>
<evidence type="ECO:0000256" key="1">
    <source>
        <dbReference type="ARBA" id="ARBA00006974"/>
    </source>
</evidence>
<gene>
    <name evidence="2" type="ORF">RJT34_03093</name>
</gene>
<dbReference type="PANTHER" id="PTHR31374:SF228">
    <property type="entry name" value="SAUR FAMILY PROTEIN"/>
    <property type="match status" value="1"/>
</dbReference>
<dbReference type="PANTHER" id="PTHR31374">
    <property type="entry name" value="AUXIN-INDUCED PROTEIN-LIKE-RELATED"/>
    <property type="match status" value="1"/>
</dbReference>
<protein>
    <submittedName>
        <fullName evidence="2">Uncharacterized protein</fullName>
    </submittedName>
</protein>
<name>A0AAN9Q271_CLITE</name>